<protein>
    <recommendedName>
        <fullName evidence="2 6">D-ribose pyranase</fullName>
        <ecNumber evidence="2 6">5.4.99.62</ecNumber>
    </recommendedName>
</protein>
<name>A0A0R1GQZ1_9LACO</name>
<dbReference type="InterPro" id="IPR023064">
    <property type="entry name" value="D-ribose_pyranase"/>
</dbReference>
<evidence type="ECO:0000256" key="1">
    <source>
        <dbReference type="ARBA" id="ARBA00000223"/>
    </source>
</evidence>
<dbReference type="GO" id="GO:0048029">
    <property type="term" value="F:monosaccharide binding"/>
    <property type="evidence" value="ECO:0007669"/>
    <property type="project" value="InterPro"/>
</dbReference>
<sequence>MINLVKKEKYLMKKTTVINSELSTVIAGMGHMDWLSIGDAGMPVPMGTKKIDLALTKQLPSFQDVLKNILAELEVQKIYLADEIKTENPEQLAAIKELLPNVEIEYMPHSQLKKDLAQTHAFVRTGEMTPFSNIILESGVTF</sequence>
<dbReference type="NCBIfam" id="NF008761">
    <property type="entry name" value="PRK11797.1"/>
    <property type="match status" value="1"/>
</dbReference>
<dbReference type="PANTHER" id="PTHR37831">
    <property type="entry name" value="D-RIBOSE PYRANASE"/>
    <property type="match status" value="1"/>
</dbReference>
<comment type="subunit">
    <text evidence="6">Homodecamer.</text>
</comment>
<dbReference type="AlphaFoldDB" id="A0A0R1GQZ1"/>
<comment type="similarity">
    <text evidence="6">Belongs to the RbsD / FucU family. RbsD subfamily.</text>
</comment>
<dbReference type="InterPro" id="IPR023750">
    <property type="entry name" value="RbsD-like_sf"/>
</dbReference>
<dbReference type="UniPathway" id="UPA00916">
    <property type="reaction ID" value="UER00888"/>
</dbReference>
<dbReference type="InterPro" id="IPR007721">
    <property type="entry name" value="RbsD_FucU"/>
</dbReference>
<accession>A0A0R1GQZ1</accession>
<organism evidence="7 8">
    <name type="scientific">Levilactobacillus parabrevis ATCC 53295</name>
    <dbReference type="NCBI Taxonomy" id="1267003"/>
    <lineage>
        <taxon>Bacteria</taxon>
        <taxon>Bacillati</taxon>
        <taxon>Bacillota</taxon>
        <taxon>Bacilli</taxon>
        <taxon>Lactobacillales</taxon>
        <taxon>Lactobacillaceae</taxon>
        <taxon>Levilactobacillus</taxon>
    </lineage>
</organism>
<reference evidence="7 8" key="1">
    <citation type="journal article" date="2015" name="Genome Announc.">
        <title>Expanding the biotechnology potential of lactobacilli through comparative genomics of 213 strains and associated genera.</title>
        <authorList>
            <person name="Sun Z."/>
            <person name="Harris H.M."/>
            <person name="McCann A."/>
            <person name="Guo C."/>
            <person name="Argimon S."/>
            <person name="Zhang W."/>
            <person name="Yang X."/>
            <person name="Jeffery I.B."/>
            <person name="Cooney J.C."/>
            <person name="Kagawa T.F."/>
            <person name="Liu W."/>
            <person name="Song Y."/>
            <person name="Salvetti E."/>
            <person name="Wrobel A."/>
            <person name="Rasinkangas P."/>
            <person name="Parkhill J."/>
            <person name="Rea M.C."/>
            <person name="O'Sullivan O."/>
            <person name="Ritari J."/>
            <person name="Douillard F.P."/>
            <person name="Paul Ross R."/>
            <person name="Yang R."/>
            <person name="Briner A.E."/>
            <person name="Felis G.E."/>
            <person name="de Vos W.M."/>
            <person name="Barrangou R."/>
            <person name="Klaenhammer T.R."/>
            <person name="Caufield P.W."/>
            <person name="Cui Y."/>
            <person name="Zhang H."/>
            <person name="O'Toole P.W."/>
        </authorList>
    </citation>
    <scope>NUCLEOTIDE SEQUENCE [LARGE SCALE GENOMIC DNA]</scope>
    <source>
        <strain evidence="7 8">ATCC 53295</strain>
    </source>
</reference>
<feature type="active site" description="Proton donor" evidence="6">
    <location>
        <position position="31"/>
    </location>
</feature>
<keyword evidence="8" id="KW-1185">Reference proteome</keyword>
<dbReference type="STRING" id="357278.IV61_GL000878"/>
<feature type="binding site" evidence="6">
    <location>
        <position position="109"/>
    </location>
    <ligand>
        <name>substrate</name>
    </ligand>
</feature>
<dbReference type="GO" id="GO:0005829">
    <property type="term" value="C:cytosol"/>
    <property type="evidence" value="ECO:0007669"/>
    <property type="project" value="TreeGrafter"/>
</dbReference>
<dbReference type="Proteomes" id="UP000051176">
    <property type="component" value="Unassembled WGS sequence"/>
</dbReference>
<comment type="catalytic activity">
    <reaction evidence="1 6">
        <text>beta-D-ribopyranose = beta-D-ribofuranose</text>
        <dbReference type="Rhea" id="RHEA:25432"/>
        <dbReference type="ChEBI" id="CHEBI:27476"/>
        <dbReference type="ChEBI" id="CHEBI:47002"/>
        <dbReference type="EC" id="5.4.99.62"/>
    </reaction>
</comment>
<evidence type="ECO:0000256" key="5">
    <source>
        <dbReference type="ARBA" id="ARBA00023277"/>
    </source>
</evidence>
<evidence type="ECO:0000256" key="3">
    <source>
        <dbReference type="ARBA" id="ARBA00022490"/>
    </source>
</evidence>
<evidence type="ECO:0000313" key="8">
    <source>
        <dbReference type="Proteomes" id="UP000051176"/>
    </source>
</evidence>
<dbReference type="eggNOG" id="COG1869">
    <property type="taxonomic scope" value="Bacteria"/>
</dbReference>
<feature type="binding site" evidence="6">
    <location>
        <position position="39"/>
    </location>
    <ligand>
        <name>substrate</name>
    </ligand>
</feature>
<keyword evidence="5 6" id="KW-0119">Carbohydrate metabolism</keyword>
<dbReference type="HAMAP" id="MF_01661">
    <property type="entry name" value="D_rib_pyranase"/>
    <property type="match status" value="1"/>
</dbReference>
<comment type="pathway">
    <text evidence="6">Carbohydrate metabolism; D-ribose degradation; D-ribose 5-phosphate from beta-D-ribopyranose: step 1/2.</text>
</comment>
<keyword evidence="4 6" id="KW-0413">Isomerase</keyword>
<proteinExistence type="inferred from homology"/>
<evidence type="ECO:0000256" key="4">
    <source>
        <dbReference type="ARBA" id="ARBA00023235"/>
    </source>
</evidence>
<dbReference type="GO" id="GO:0062193">
    <property type="term" value="F:D-ribose pyranase activity"/>
    <property type="evidence" value="ECO:0007669"/>
    <property type="project" value="UniProtKB-EC"/>
</dbReference>
<evidence type="ECO:0000256" key="2">
    <source>
        <dbReference type="ARBA" id="ARBA00012862"/>
    </source>
</evidence>
<dbReference type="GO" id="GO:0016872">
    <property type="term" value="F:intramolecular lyase activity"/>
    <property type="evidence" value="ECO:0007669"/>
    <property type="project" value="UniProtKB-UniRule"/>
</dbReference>
<feature type="binding site" evidence="6">
    <location>
        <begin position="131"/>
        <end position="133"/>
    </location>
    <ligand>
        <name>substrate</name>
    </ligand>
</feature>
<dbReference type="Gene3D" id="3.40.1650.10">
    <property type="entry name" value="RbsD-like domain"/>
    <property type="match status" value="1"/>
</dbReference>
<dbReference type="EC" id="5.4.99.62" evidence="2 6"/>
<dbReference type="Pfam" id="PF05025">
    <property type="entry name" value="RbsD_FucU"/>
    <property type="match status" value="1"/>
</dbReference>
<comment type="subcellular location">
    <subcellularLocation>
        <location evidence="6">Cytoplasm</location>
    </subcellularLocation>
</comment>
<gene>
    <name evidence="6" type="primary">rbsD</name>
    <name evidence="7" type="ORF">FD07_GL000781</name>
</gene>
<dbReference type="GO" id="GO:0019303">
    <property type="term" value="P:D-ribose catabolic process"/>
    <property type="evidence" value="ECO:0007669"/>
    <property type="project" value="UniProtKB-UniRule"/>
</dbReference>
<keyword evidence="3 6" id="KW-0963">Cytoplasm</keyword>
<dbReference type="PATRIC" id="fig|1267003.4.peg.830"/>
<evidence type="ECO:0000256" key="6">
    <source>
        <dbReference type="HAMAP-Rule" id="MF_01661"/>
    </source>
</evidence>
<evidence type="ECO:0000313" key="7">
    <source>
        <dbReference type="EMBL" id="KRK36476.1"/>
    </source>
</evidence>
<comment type="caution">
    <text evidence="7">The sequence shown here is derived from an EMBL/GenBank/DDBJ whole genome shotgun (WGS) entry which is preliminary data.</text>
</comment>
<comment type="function">
    <text evidence="6">Catalyzes the interconversion of beta-pyran and beta-furan forms of D-ribose.</text>
</comment>
<dbReference type="EMBL" id="AZCZ01000020">
    <property type="protein sequence ID" value="KRK36476.1"/>
    <property type="molecule type" value="Genomic_DNA"/>
</dbReference>
<dbReference type="PANTHER" id="PTHR37831:SF1">
    <property type="entry name" value="D-RIBOSE PYRANASE"/>
    <property type="match status" value="1"/>
</dbReference>
<dbReference type="SUPFAM" id="SSF102546">
    <property type="entry name" value="RbsD-like"/>
    <property type="match status" value="1"/>
</dbReference>